<comment type="caution">
    <text evidence="2">The sequence shown here is derived from an EMBL/GenBank/DDBJ whole genome shotgun (WGS) entry which is preliminary data.</text>
</comment>
<feature type="domain" description="Reverse transcriptase" evidence="1">
    <location>
        <begin position="1"/>
        <end position="74"/>
    </location>
</feature>
<dbReference type="GO" id="GO:0003964">
    <property type="term" value="F:RNA-directed DNA polymerase activity"/>
    <property type="evidence" value="ECO:0007669"/>
    <property type="project" value="UniProtKB-KW"/>
</dbReference>
<proteinExistence type="predicted"/>
<keyword evidence="2" id="KW-0808">Transferase</keyword>
<sequence>MFADDVMVFFDGSLSSLDGISDTMNLFAAWSGLKMNCEKTQLFVAGLEPGESSIFSNSGFAIGSLPIRYLGLPLMSRKLKVSEFSPLLVKMEKKFRSWAGFSLSYAGRLQLISSVIYGLVNFWSSVFILPKACIKKMESLCARFLWSGSIDSHHGAKVAWADVCYPKNEGGLGLRRLGIWNSTLCLKLIWSLFAGSGSLWVAWHHHHHIRGKSFWSLPESVHLSWNWKCLLRLRALAEPFVKCDVGNGIKASFWFDNWLSLGPLIKFIGDDGPRDLRVPIHANVASACDAHGWNLAAPRTANALALHRHLSTVRLPLNQPEEDTYSWVIHGKAYHYFSTSKSWEVLRPRETIKDWTSSVWFKGATPKHAFTMWVSHLNRLPTRDRLLSWGLQIPQHCCLCSDYVESRDHLLLTCSFSTLIWQWIQVRLRLSPCIFYTWNALLVWTKIKTDSAPPILRKLAAHAAVYHIWKQRNNVLHNGNTRLPSEICKDIDRELKNTITARRSRKLFRDLMLLWIR</sequence>
<dbReference type="InterPro" id="IPR026960">
    <property type="entry name" value="RVT-Znf"/>
</dbReference>
<dbReference type="Pfam" id="PF13966">
    <property type="entry name" value="zf-RVT"/>
    <property type="match status" value="1"/>
</dbReference>
<reference evidence="2 3" key="1">
    <citation type="submission" date="2020-12" db="EMBL/GenBank/DDBJ databases">
        <title>Concerted genomic and epigenomic changes stabilize Arabidopsis allopolyploids.</title>
        <authorList>
            <person name="Chen Z."/>
        </authorList>
    </citation>
    <scope>NUCLEOTIDE SEQUENCE [LARGE SCALE GENOMIC DNA]</scope>
    <source>
        <strain evidence="2">Allo738</strain>
        <tissue evidence="2">Leaf</tissue>
    </source>
</reference>
<protein>
    <submittedName>
        <fullName evidence="2">Reverse transcriptase zinc-binding domain</fullName>
    </submittedName>
</protein>
<keyword evidence="3" id="KW-1185">Reference proteome</keyword>
<gene>
    <name evidence="2" type="ORF">ISN45_Aa07g017940</name>
</gene>
<dbReference type="PROSITE" id="PS50878">
    <property type="entry name" value="RT_POL"/>
    <property type="match status" value="1"/>
</dbReference>
<organism evidence="2 3">
    <name type="scientific">Arabidopsis thaliana x Arabidopsis arenosa</name>
    <dbReference type="NCBI Taxonomy" id="1240361"/>
    <lineage>
        <taxon>Eukaryota</taxon>
        <taxon>Viridiplantae</taxon>
        <taxon>Streptophyta</taxon>
        <taxon>Embryophyta</taxon>
        <taxon>Tracheophyta</taxon>
        <taxon>Spermatophyta</taxon>
        <taxon>Magnoliopsida</taxon>
        <taxon>eudicotyledons</taxon>
        <taxon>Gunneridae</taxon>
        <taxon>Pentapetalae</taxon>
        <taxon>rosids</taxon>
        <taxon>malvids</taxon>
        <taxon>Brassicales</taxon>
        <taxon>Brassicaceae</taxon>
        <taxon>Camelineae</taxon>
        <taxon>Arabidopsis</taxon>
    </lineage>
</organism>
<keyword evidence="2" id="KW-0695">RNA-directed DNA polymerase</keyword>
<dbReference type="Proteomes" id="UP000694240">
    <property type="component" value="Chromosome 12"/>
</dbReference>
<dbReference type="InterPro" id="IPR000477">
    <property type="entry name" value="RT_dom"/>
</dbReference>
<dbReference type="AlphaFoldDB" id="A0A8T1Y8K8"/>
<accession>A0A8T1Y8K8</accession>
<name>A0A8T1Y8K8_9BRAS</name>
<evidence type="ECO:0000313" key="3">
    <source>
        <dbReference type="Proteomes" id="UP000694240"/>
    </source>
</evidence>
<evidence type="ECO:0000259" key="1">
    <source>
        <dbReference type="PROSITE" id="PS50878"/>
    </source>
</evidence>
<keyword evidence="2" id="KW-0548">Nucleotidyltransferase</keyword>
<dbReference type="PANTHER" id="PTHR33116">
    <property type="entry name" value="REVERSE TRANSCRIPTASE ZINC-BINDING DOMAIN-CONTAINING PROTEIN-RELATED-RELATED"/>
    <property type="match status" value="1"/>
</dbReference>
<dbReference type="EMBL" id="JAEFBK010000012">
    <property type="protein sequence ID" value="KAG7541738.1"/>
    <property type="molecule type" value="Genomic_DNA"/>
</dbReference>
<dbReference type="PANTHER" id="PTHR33116:SF80">
    <property type="entry name" value="REVERSE TRANSCRIPTASE ZINC-BINDING DOMAIN-CONTAINING PROTEIN"/>
    <property type="match status" value="1"/>
</dbReference>
<evidence type="ECO:0000313" key="2">
    <source>
        <dbReference type="EMBL" id="KAG7541738.1"/>
    </source>
</evidence>